<evidence type="ECO:0000313" key="2">
    <source>
        <dbReference type="Proteomes" id="UP001610432"/>
    </source>
</evidence>
<name>A0ABR4M644_9EURO</name>
<proteinExistence type="predicted"/>
<sequence>MRVDVRDAQEQDGGVGRRRMAEQNWGLTTLMALLACSRRRVYFDPRDSRIKSREKYGTAETGGPTRGGMRLMEWRYLQSMLTLGNTRVEISQRQSWKTSGQVDDVLDENTTDLRLFSVAKRPSFLIGPILPAGRKDLQLEPQTGIASQF</sequence>
<dbReference type="GeneID" id="98150760"/>
<keyword evidence="2" id="KW-1185">Reference proteome</keyword>
<dbReference type="Proteomes" id="UP001610432">
    <property type="component" value="Unassembled WGS sequence"/>
</dbReference>
<evidence type="ECO:0000313" key="1">
    <source>
        <dbReference type="EMBL" id="KAL2872053.1"/>
    </source>
</evidence>
<protein>
    <submittedName>
        <fullName evidence="1">Uncharacterized protein</fullName>
    </submittedName>
</protein>
<comment type="caution">
    <text evidence="1">The sequence shown here is derived from an EMBL/GenBank/DDBJ whole genome shotgun (WGS) entry which is preliminary data.</text>
</comment>
<gene>
    <name evidence="1" type="ORF">BJX67DRAFT_97895</name>
</gene>
<dbReference type="EMBL" id="JBFXLQ010000002">
    <property type="protein sequence ID" value="KAL2872053.1"/>
    <property type="molecule type" value="Genomic_DNA"/>
</dbReference>
<organism evidence="1 2">
    <name type="scientific">Aspergillus lucknowensis</name>
    <dbReference type="NCBI Taxonomy" id="176173"/>
    <lineage>
        <taxon>Eukaryota</taxon>
        <taxon>Fungi</taxon>
        <taxon>Dikarya</taxon>
        <taxon>Ascomycota</taxon>
        <taxon>Pezizomycotina</taxon>
        <taxon>Eurotiomycetes</taxon>
        <taxon>Eurotiomycetidae</taxon>
        <taxon>Eurotiales</taxon>
        <taxon>Aspergillaceae</taxon>
        <taxon>Aspergillus</taxon>
        <taxon>Aspergillus subgen. Nidulantes</taxon>
    </lineage>
</organism>
<dbReference type="RefSeq" id="XP_070891032.1">
    <property type="nucleotide sequence ID" value="XM_071035688.1"/>
</dbReference>
<reference evidence="1 2" key="1">
    <citation type="submission" date="2024-07" db="EMBL/GenBank/DDBJ databases">
        <title>Section-level genome sequencing and comparative genomics of Aspergillus sections Usti and Cavernicolus.</title>
        <authorList>
            <consortium name="Lawrence Berkeley National Laboratory"/>
            <person name="Nybo J.L."/>
            <person name="Vesth T.C."/>
            <person name="Theobald S."/>
            <person name="Frisvad J.C."/>
            <person name="Larsen T.O."/>
            <person name="Kjaerboelling I."/>
            <person name="Rothschild-Mancinelli K."/>
            <person name="Lyhne E.K."/>
            <person name="Kogle M.E."/>
            <person name="Barry K."/>
            <person name="Clum A."/>
            <person name="Na H."/>
            <person name="Ledsgaard L."/>
            <person name="Lin J."/>
            <person name="Lipzen A."/>
            <person name="Kuo A."/>
            <person name="Riley R."/>
            <person name="Mondo S."/>
            <person name="Labutti K."/>
            <person name="Haridas S."/>
            <person name="Pangalinan J."/>
            <person name="Salamov A.A."/>
            <person name="Simmons B.A."/>
            <person name="Magnuson J.K."/>
            <person name="Chen J."/>
            <person name="Drula E."/>
            <person name="Henrissat B."/>
            <person name="Wiebenga A."/>
            <person name="Lubbers R.J."/>
            <person name="Gomes A.C."/>
            <person name="Macurrencykelacurrency M.R."/>
            <person name="Stajich J."/>
            <person name="Grigoriev I.V."/>
            <person name="Mortensen U.H."/>
            <person name="De Vries R.P."/>
            <person name="Baker S.E."/>
            <person name="Andersen M.R."/>
        </authorList>
    </citation>
    <scope>NUCLEOTIDE SEQUENCE [LARGE SCALE GENOMIC DNA]</scope>
    <source>
        <strain evidence="1 2">CBS 449.75</strain>
    </source>
</reference>
<accession>A0ABR4M644</accession>